<evidence type="ECO:0000259" key="1">
    <source>
        <dbReference type="Pfam" id="PF02579"/>
    </source>
</evidence>
<sequence length="120" mass="12558">MKVAVTSSGQNLEAPVDARFGRAPSFLIVDTETMNFEVIPNQQNLQAAQGAGVQAAAAVARLKPDAVLTGHCGPRAFDTLRAAGIPVFVNVTGTVRQAVENYKAGKLQSTKAPDTGGHWV</sequence>
<keyword evidence="3" id="KW-1185">Reference proteome</keyword>
<evidence type="ECO:0000313" key="2">
    <source>
        <dbReference type="EMBL" id="QCQ22721.1"/>
    </source>
</evidence>
<protein>
    <submittedName>
        <fullName evidence="2">Dinitrogenase iron-molybdenum cofactor biosynthesis protein</fullName>
    </submittedName>
</protein>
<proteinExistence type="predicted"/>
<dbReference type="Proteomes" id="UP000298602">
    <property type="component" value="Chromosome"/>
</dbReference>
<reference evidence="2 3" key="1">
    <citation type="submission" date="2019-05" db="EMBL/GenBank/DDBJ databases">
        <title>The Complete Genome Sequence of the n-alkane-degrading Desulfoglaeba alkanexedens ALDC reveals multiple alkylsuccinate synthase gene clusters.</title>
        <authorList>
            <person name="Callaghan A.V."/>
            <person name="Davidova I.A."/>
            <person name="Duncan K.E."/>
            <person name="Morris B."/>
            <person name="McInerney M.J."/>
        </authorList>
    </citation>
    <scope>NUCLEOTIDE SEQUENCE [LARGE SCALE GENOMIC DNA]</scope>
    <source>
        <strain evidence="2 3">ALDC</strain>
    </source>
</reference>
<dbReference type="InterPro" id="IPR003731">
    <property type="entry name" value="Di-Nase_FeMo-co_biosynth"/>
</dbReference>
<dbReference type="PANTHER" id="PTHR42983">
    <property type="entry name" value="DINITROGENASE IRON-MOLYBDENUM COFACTOR PROTEIN-RELATED"/>
    <property type="match status" value="1"/>
</dbReference>
<dbReference type="OrthoDB" id="9807451at2"/>
<accession>A0A4V1ERT1</accession>
<dbReference type="PANTHER" id="PTHR42983:SF1">
    <property type="entry name" value="IRON-MOLYBDENUM PROTEIN"/>
    <property type="match status" value="1"/>
</dbReference>
<organism evidence="2 3">
    <name type="scientific">Desulfoglaeba alkanexedens ALDC</name>
    <dbReference type="NCBI Taxonomy" id="980445"/>
    <lineage>
        <taxon>Bacteria</taxon>
        <taxon>Pseudomonadati</taxon>
        <taxon>Thermodesulfobacteriota</taxon>
        <taxon>Syntrophobacteria</taxon>
        <taxon>Syntrophobacterales</taxon>
        <taxon>Syntrophobacteraceae</taxon>
        <taxon>Desulfoglaeba</taxon>
    </lineage>
</organism>
<dbReference type="RefSeq" id="WP_137425005.1">
    <property type="nucleotide sequence ID" value="NZ_CP040098.1"/>
</dbReference>
<dbReference type="Gene3D" id="3.30.420.130">
    <property type="entry name" value="Dinitrogenase iron-molybdenum cofactor biosynthesis domain"/>
    <property type="match status" value="1"/>
</dbReference>
<dbReference type="Pfam" id="PF02579">
    <property type="entry name" value="Nitro_FeMo-Co"/>
    <property type="match status" value="1"/>
</dbReference>
<feature type="domain" description="Dinitrogenase iron-molybdenum cofactor biosynthesis" evidence="1">
    <location>
        <begin position="13"/>
        <end position="103"/>
    </location>
</feature>
<dbReference type="KEGG" id="dax:FDQ92_11380"/>
<dbReference type="EMBL" id="CP040098">
    <property type="protein sequence ID" value="QCQ22721.1"/>
    <property type="molecule type" value="Genomic_DNA"/>
</dbReference>
<dbReference type="InterPro" id="IPR033913">
    <property type="entry name" value="MTH1175_dom"/>
</dbReference>
<evidence type="ECO:0000313" key="3">
    <source>
        <dbReference type="Proteomes" id="UP000298602"/>
    </source>
</evidence>
<dbReference type="AlphaFoldDB" id="A0A4V1ERT1"/>
<gene>
    <name evidence="2" type="ORF">FDQ92_11380</name>
</gene>
<name>A0A4V1ERT1_9BACT</name>
<dbReference type="SUPFAM" id="SSF53146">
    <property type="entry name" value="Nitrogenase accessory factor-like"/>
    <property type="match status" value="1"/>
</dbReference>
<reference evidence="2 3" key="2">
    <citation type="submission" date="2019-05" db="EMBL/GenBank/DDBJ databases">
        <authorList>
            <person name="Suflita J.M."/>
            <person name="Marks C.R."/>
        </authorList>
    </citation>
    <scope>NUCLEOTIDE SEQUENCE [LARGE SCALE GENOMIC DNA]</scope>
    <source>
        <strain evidence="2 3">ALDC</strain>
    </source>
</reference>
<dbReference type="CDD" id="cd00851">
    <property type="entry name" value="MTH1175"/>
    <property type="match status" value="1"/>
</dbReference>
<dbReference type="InterPro" id="IPR036105">
    <property type="entry name" value="DiNase_FeMo-co_biosyn_sf"/>
</dbReference>